<organism evidence="2">
    <name type="scientific">uncultured bacterium</name>
    <name type="common">gcode 4</name>
    <dbReference type="NCBI Taxonomy" id="1234023"/>
    <lineage>
        <taxon>Bacteria</taxon>
        <taxon>environmental samples</taxon>
    </lineage>
</organism>
<comment type="caution">
    <text evidence="2">The sequence shown here is derived from an EMBL/GenBank/DDBJ whole genome shotgun (WGS) entry which is preliminary data.</text>
</comment>
<feature type="transmembrane region" description="Helical" evidence="1">
    <location>
        <begin position="13"/>
        <end position="35"/>
    </location>
</feature>
<dbReference type="EMBL" id="AMFJ01000248">
    <property type="protein sequence ID" value="EKE29015.1"/>
    <property type="molecule type" value="Genomic_DNA"/>
</dbReference>
<keyword evidence="1" id="KW-0472">Membrane</keyword>
<dbReference type="AlphaFoldDB" id="K2GZQ5"/>
<evidence type="ECO:0000256" key="1">
    <source>
        <dbReference type="SAM" id="Phobius"/>
    </source>
</evidence>
<gene>
    <name evidence="2" type="ORF">ACD_2C00248G0003</name>
</gene>
<proteinExistence type="predicted"/>
<keyword evidence="1" id="KW-0812">Transmembrane</keyword>
<accession>K2GZQ5</accession>
<protein>
    <submittedName>
        <fullName evidence="2">Uncharacterized protein</fullName>
    </submittedName>
</protein>
<name>K2GZQ5_9BACT</name>
<sequence length="67" mass="7816">MTSLFSGMRTEEIVFYIIIAIVIMLAIRDILCWYWKINEGIALLEKGIKKQDEIIKILMDRDKGRGV</sequence>
<keyword evidence="1" id="KW-1133">Transmembrane helix</keyword>
<evidence type="ECO:0000313" key="2">
    <source>
        <dbReference type="EMBL" id="EKE29015.1"/>
    </source>
</evidence>
<reference evidence="2" key="1">
    <citation type="journal article" date="2012" name="Science">
        <title>Fermentation, hydrogen, and sulfur metabolism in multiple uncultivated bacterial phyla.</title>
        <authorList>
            <person name="Wrighton K.C."/>
            <person name="Thomas B.C."/>
            <person name="Sharon I."/>
            <person name="Miller C.S."/>
            <person name="Castelle C.J."/>
            <person name="VerBerkmoes N.C."/>
            <person name="Wilkins M.J."/>
            <person name="Hettich R.L."/>
            <person name="Lipton M.S."/>
            <person name="Williams K.H."/>
            <person name="Long P.E."/>
            <person name="Banfield J.F."/>
        </authorList>
    </citation>
    <scope>NUCLEOTIDE SEQUENCE [LARGE SCALE GENOMIC DNA]</scope>
</reference>